<dbReference type="Proteomes" id="UP001056120">
    <property type="component" value="Linkage Group LG22"/>
</dbReference>
<evidence type="ECO:0000313" key="1">
    <source>
        <dbReference type="EMBL" id="KAI3725768.1"/>
    </source>
</evidence>
<reference evidence="2" key="1">
    <citation type="journal article" date="2022" name="Mol. Ecol. Resour.">
        <title>The genomes of chicory, endive, great burdock and yacon provide insights into Asteraceae palaeo-polyploidization history and plant inulin production.</title>
        <authorList>
            <person name="Fan W."/>
            <person name="Wang S."/>
            <person name="Wang H."/>
            <person name="Wang A."/>
            <person name="Jiang F."/>
            <person name="Liu H."/>
            <person name="Zhao H."/>
            <person name="Xu D."/>
            <person name="Zhang Y."/>
        </authorList>
    </citation>
    <scope>NUCLEOTIDE SEQUENCE [LARGE SCALE GENOMIC DNA]</scope>
    <source>
        <strain evidence="2">cv. Yunnan</strain>
    </source>
</reference>
<comment type="caution">
    <text evidence="1">The sequence shown here is derived from an EMBL/GenBank/DDBJ whole genome shotgun (WGS) entry which is preliminary data.</text>
</comment>
<gene>
    <name evidence="1" type="ORF">L1987_65560</name>
</gene>
<evidence type="ECO:0000313" key="2">
    <source>
        <dbReference type="Proteomes" id="UP001056120"/>
    </source>
</evidence>
<dbReference type="EMBL" id="CM042039">
    <property type="protein sequence ID" value="KAI3725768.1"/>
    <property type="molecule type" value="Genomic_DNA"/>
</dbReference>
<organism evidence="1 2">
    <name type="scientific">Smallanthus sonchifolius</name>
    <dbReference type="NCBI Taxonomy" id="185202"/>
    <lineage>
        <taxon>Eukaryota</taxon>
        <taxon>Viridiplantae</taxon>
        <taxon>Streptophyta</taxon>
        <taxon>Embryophyta</taxon>
        <taxon>Tracheophyta</taxon>
        <taxon>Spermatophyta</taxon>
        <taxon>Magnoliopsida</taxon>
        <taxon>eudicotyledons</taxon>
        <taxon>Gunneridae</taxon>
        <taxon>Pentapetalae</taxon>
        <taxon>asterids</taxon>
        <taxon>campanulids</taxon>
        <taxon>Asterales</taxon>
        <taxon>Asteraceae</taxon>
        <taxon>Asteroideae</taxon>
        <taxon>Heliantheae alliance</taxon>
        <taxon>Millerieae</taxon>
        <taxon>Smallanthus</taxon>
    </lineage>
</organism>
<protein>
    <submittedName>
        <fullName evidence="1">Uncharacterized protein</fullName>
    </submittedName>
</protein>
<proteinExistence type="predicted"/>
<sequence>MKIGSTAAPGVGVSAKAILERVPIQNPLGYPLPQGLILEGVGYRQSVVVRSYEIGHEKTMMPQYILNLLQETYLNHQWMSGLHGDGFGATHGMMKNDLIWDITRMQVQVDHIWVMMNEKTRQLSKMPHDVRAEMSPWFIKKQAIKEQSPKKVDKLNYNPRYVMADLRPKRGDLDMDNYVNNVKYVRCSIDVGPMEGIELLDE</sequence>
<reference evidence="1 2" key="2">
    <citation type="journal article" date="2022" name="Mol. Ecol. Resour.">
        <title>The genomes of chicory, endive, great burdock and yacon provide insights into Asteraceae paleo-polyploidization history and plant inulin production.</title>
        <authorList>
            <person name="Fan W."/>
            <person name="Wang S."/>
            <person name="Wang H."/>
            <person name="Wang A."/>
            <person name="Jiang F."/>
            <person name="Liu H."/>
            <person name="Zhao H."/>
            <person name="Xu D."/>
            <person name="Zhang Y."/>
        </authorList>
    </citation>
    <scope>NUCLEOTIDE SEQUENCE [LARGE SCALE GENOMIC DNA]</scope>
    <source>
        <strain evidence="2">cv. Yunnan</strain>
        <tissue evidence="1">Leaves</tissue>
    </source>
</reference>
<keyword evidence="2" id="KW-1185">Reference proteome</keyword>
<name>A0ACB9BV07_9ASTR</name>
<accession>A0ACB9BV07</accession>